<dbReference type="Proteomes" id="UP000025241">
    <property type="component" value="Chromosome I"/>
</dbReference>
<feature type="transmembrane region" description="Helical" evidence="1">
    <location>
        <begin position="12"/>
        <end position="34"/>
    </location>
</feature>
<protein>
    <submittedName>
        <fullName evidence="2">Putative thiol-disulphide oxidoreductase DCC</fullName>
    </submittedName>
</protein>
<dbReference type="OrthoDB" id="6996651at2"/>
<feature type="transmembrane region" description="Helical" evidence="1">
    <location>
        <begin position="123"/>
        <end position="143"/>
    </location>
</feature>
<sequence length="150" mass="16790">MSTRPASATRRWLVRWLYAAAGAHLLVGLVLTWLGDAALFEPYHRSIEAAFWGAAVPEPARAEQIWWIALFGATLQSYAVSFIALVYLGHTSARPAAWGGLIASIVLWAPQDMWVSLQRGIVSHLWVDSIALLVLLPPLFWLYRHDSRAR</sequence>
<name>A0A024HGD7_PSEKB</name>
<evidence type="ECO:0000313" key="2">
    <source>
        <dbReference type="EMBL" id="CDF83966.1"/>
    </source>
</evidence>
<dbReference type="eggNOG" id="COG3011">
    <property type="taxonomic scope" value="Bacteria"/>
</dbReference>
<keyword evidence="1" id="KW-0812">Transmembrane</keyword>
<feature type="transmembrane region" description="Helical" evidence="1">
    <location>
        <begin position="95"/>
        <end position="111"/>
    </location>
</feature>
<reference evidence="2 3" key="2">
    <citation type="submission" date="2014-05" db="EMBL/GenBank/DDBJ databases">
        <title>Genome sequence of the 3-chlorobenzoate degrading bacterium Pseudomonas knackmussii B13 shows multiple evidence for horizontal gene transfer.</title>
        <authorList>
            <person name="Miyazaki R."/>
            <person name="Bertelli C."/>
            <person name="Falquet L."/>
            <person name="Robinson-Rechavi M."/>
            <person name="Gharib W."/>
            <person name="Roy S."/>
            <person name="Van der Meer J.R."/>
        </authorList>
    </citation>
    <scope>NUCLEOTIDE SEQUENCE [LARGE SCALE GENOMIC DNA]</scope>
    <source>
        <strain evidence="2 3">B13</strain>
    </source>
</reference>
<dbReference type="STRING" id="1301098.PKB_2619"/>
<dbReference type="RefSeq" id="WP_043252268.1">
    <property type="nucleotide sequence ID" value="NZ_HG322950.1"/>
</dbReference>
<keyword evidence="3" id="KW-1185">Reference proteome</keyword>
<keyword evidence="1" id="KW-0472">Membrane</keyword>
<gene>
    <name evidence="2" type="ORF">PKB_2619</name>
</gene>
<accession>A0A024HGD7</accession>
<dbReference type="PATRIC" id="fig|1301098.3.peg.2626"/>
<keyword evidence="1" id="KW-1133">Transmembrane helix</keyword>
<proteinExistence type="predicted"/>
<organism evidence="2 3">
    <name type="scientific">Pseudomonas knackmussii (strain DSM 6978 / CCUG 54928 / LMG 23759 / B13)</name>
    <dbReference type="NCBI Taxonomy" id="1301098"/>
    <lineage>
        <taxon>Bacteria</taxon>
        <taxon>Pseudomonadati</taxon>
        <taxon>Pseudomonadota</taxon>
        <taxon>Gammaproteobacteria</taxon>
        <taxon>Pseudomonadales</taxon>
        <taxon>Pseudomonadaceae</taxon>
        <taxon>Pseudomonas</taxon>
    </lineage>
</organism>
<reference evidence="2 3" key="1">
    <citation type="submission" date="2013-03" db="EMBL/GenBank/DDBJ databases">
        <authorList>
            <person name="Linke B."/>
        </authorList>
    </citation>
    <scope>NUCLEOTIDE SEQUENCE [LARGE SCALE GENOMIC DNA]</scope>
    <source>
        <strain evidence="2 3">B13</strain>
    </source>
</reference>
<dbReference type="AlphaFoldDB" id="A0A024HGD7"/>
<dbReference type="HOGENOM" id="CLU_1676367_0_0_6"/>
<evidence type="ECO:0000256" key="1">
    <source>
        <dbReference type="SAM" id="Phobius"/>
    </source>
</evidence>
<dbReference type="KEGG" id="pkc:PKB_2619"/>
<evidence type="ECO:0000313" key="3">
    <source>
        <dbReference type="Proteomes" id="UP000025241"/>
    </source>
</evidence>
<feature type="transmembrane region" description="Helical" evidence="1">
    <location>
        <begin position="65"/>
        <end position="88"/>
    </location>
</feature>
<dbReference type="EMBL" id="HG322950">
    <property type="protein sequence ID" value="CDF83966.1"/>
    <property type="molecule type" value="Genomic_DNA"/>
</dbReference>